<comment type="caution">
    <text evidence="3">The sequence shown here is derived from an EMBL/GenBank/DDBJ whole genome shotgun (WGS) entry which is preliminary data.</text>
</comment>
<dbReference type="GO" id="GO:0042790">
    <property type="term" value="P:nucleolar large rRNA transcription by RNA polymerase I"/>
    <property type="evidence" value="ECO:0007669"/>
    <property type="project" value="TreeGrafter"/>
</dbReference>
<organism evidence="3 4">
    <name type="scientific">Lasiodiplodia theobromae</name>
    <dbReference type="NCBI Taxonomy" id="45133"/>
    <lineage>
        <taxon>Eukaryota</taxon>
        <taxon>Fungi</taxon>
        <taxon>Dikarya</taxon>
        <taxon>Ascomycota</taxon>
        <taxon>Pezizomycotina</taxon>
        <taxon>Dothideomycetes</taxon>
        <taxon>Dothideomycetes incertae sedis</taxon>
        <taxon>Botryosphaeriales</taxon>
        <taxon>Botryosphaeriaceae</taxon>
        <taxon>Lasiodiplodia</taxon>
    </lineage>
</organism>
<dbReference type="Pfam" id="PF15463">
    <property type="entry name" value="ECM11"/>
    <property type="match status" value="1"/>
</dbReference>
<evidence type="ECO:0000256" key="1">
    <source>
        <dbReference type="SAM" id="MobiDB-lite"/>
    </source>
</evidence>
<reference evidence="3 4" key="1">
    <citation type="journal article" date="2019" name="Sci. Rep.">
        <title>A multi-omics analysis of the grapevine pathogen Lasiodiplodia theobromae reveals that temperature affects the expression of virulence- and pathogenicity-related genes.</title>
        <authorList>
            <person name="Felix C."/>
            <person name="Meneses R."/>
            <person name="Goncalves M.F.M."/>
            <person name="Tilleman L."/>
            <person name="Duarte A.S."/>
            <person name="Jorrin-Novo J.V."/>
            <person name="Van de Peer Y."/>
            <person name="Deforce D."/>
            <person name="Van Nieuwerburgh F."/>
            <person name="Esteves A.C."/>
            <person name="Alves A."/>
        </authorList>
    </citation>
    <scope>NUCLEOTIDE SEQUENCE [LARGE SCALE GENOMIC DNA]</scope>
    <source>
        <strain evidence="3 4">LA-SOL3</strain>
    </source>
</reference>
<dbReference type="PANTHER" id="PTHR28244:SF1">
    <property type="entry name" value="RNA POLYMERASE I-SPECIFIC TRANSCRIPTION INITIATION FACTOR RRN11"/>
    <property type="match status" value="1"/>
</dbReference>
<accession>A0A5N5DGH8</accession>
<dbReference type="EMBL" id="VCHE01000021">
    <property type="protein sequence ID" value="KAB2576767.1"/>
    <property type="molecule type" value="Genomic_DNA"/>
</dbReference>
<feature type="compositionally biased region" description="Polar residues" evidence="1">
    <location>
        <begin position="279"/>
        <end position="292"/>
    </location>
</feature>
<dbReference type="Proteomes" id="UP000325902">
    <property type="component" value="Unassembled WGS sequence"/>
</dbReference>
<dbReference type="PANTHER" id="PTHR28244">
    <property type="entry name" value="RNA POLYMERASE I-SPECIFIC TRANSCRIPTION INITIATION FACTOR RRN11"/>
    <property type="match status" value="1"/>
</dbReference>
<dbReference type="OrthoDB" id="5346740at2759"/>
<dbReference type="InterPro" id="IPR029178">
    <property type="entry name" value="Ecm11_C"/>
</dbReference>
<name>A0A5N5DGH8_9PEZI</name>
<feature type="domain" description="Extracellular mutant protein 11 C-terminal" evidence="2">
    <location>
        <begin position="298"/>
        <end position="431"/>
    </location>
</feature>
<keyword evidence="4" id="KW-1185">Reference proteome</keyword>
<proteinExistence type="predicted"/>
<dbReference type="GO" id="GO:0001164">
    <property type="term" value="F:RNA polymerase I core promoter sequence-specific DNA binding"/>
    <property type="evidence" value="ECO:0007669"/>
    <property type="project" value="TreeGrafter"/>
</dbReference>
<evidence type="ECO:0000313" key="4">
    <source>
        <dbReference type="Proteomes" id="UP000325902"/>
    </source>
</evidence>
<gene>
    <name evidence="3" type="ORF">DBV05_g4513</name>
</gene>
<dbReference type="AlphaFoldDB" id="A0A5N5DGH8"/>
<dbReference type="GO" id="GO:0070860">
    <property type="term" value="C:RNA polymerase I core factor complex"/>
    <property type="evidence" value="ECO:0007669"/>
    <property type="project" value="TreeGrafter"/>
</dbReference>
<feature type="compositionally biased region" description="Acidic residues" evidence="1">
    <location>
        <begin position="128"/>
        <end position="157"/>
    </location>
</feature>
<feature type="compositionally biased region" description="Polar residues" evidence="1">
    <location>
        <begin position="1"/>
        <end position="26"/>
    </location>
</feature>
<dbReference type="InterPro" id="IPR053029">
    <property type="entry name" value="RNA_pol_I-specific_init_factor"/>
</dbReference>
<feature type="region of interest" description="Disordered" evidence="1">
    <location>
        <begin position="1"/>
        <end position="295"/>
    </location>
</feature>
<sequence length="449" mass="51008">MSRQRQQTTIQPTEHSQKTHLQNYNAFDTDAENADDTTVTNFSDNFAHGNLRQQNSYATQAYHVEDDQGSVNGNESQFADGESEDGQESGMSAREFHMLHAAQNKAGVSTLPQNIFPPPQSYPSTSVPDDDDNDDEGEQEQEEEGAFEGGYDDDDQYEQQNPELSQRVPYPTPQEQVQRPHAYAALDPFHQLRQAAPKKVMSDTSLPVRIGGVQSEITRPLSAKPVQEANQQQHHRTQPPPSTQPQRKGTQPASYARRPSTASDAETINERNFFGSRPPTAQQYPISPSNESFEPPLDYDNEELFKMDFSKLDQEDFDHNPRADLTKQPLSHLADSPLEDRLGAAFRELRPEDQSNFFASLSMREWDDAGGWFLTQFGDLLSRFKNARQIRRNIAQEFEDEIRKRNDAVSRKRQCVEKEITRIKGQGQKLLPDTPSRRRAATPAFTPRR</sequence>
<evidence type="ECO:0000259" key="2">
    <source>
        <dbReference type="Pfam" id="PF15463"/>
    </source>
</evidence>
<dbReference type="GO" id="GO:0017025">
    <property type="term" value="F:TBP-class protein binding"/>
    <property type="evidence" value="ECO:0007669"/>
    <property type="project" value="TreeGrafter"/>
</dbReference>
<feature type="region of interest" description="Disordered" evidence="1">
    <location>
        <begin position="424"/>
        <end position="449"/>
    </location>
</feature>
<evidence type="ECO:0000313" key="3">
    <source>
        <dbReference type="EMBL" id="KAB2576767.1"/>
    </source>
</evidence>
<protein>
    <recommendedName>
        <fullName evidence="2">Extracellular mutant protein 11 C-terminal domain-containing protein</fullName>
    </recommendedName>
</protein>